<dbReference type="GO" id="GO:0052881">
    <property type="term" value="F:4-hydroxyphenylacetate 3-monooxygenase activity"/>
    <property type="evidence" value="ECO:0007669"/>
    <property type="project" value="UniProtKB-EC"/>
</dbReference>
<dbReference type="RefSeq" id="WP_132419698.1">
    <property type="nucleotide sequence ID" value="NZ_SKFG01000024.1"/>
</dbReference>
<dbReference type="InterPro" id="IPR024674">
    <property type="entry name" value="HpaB/PvcC/4-BUDH_N"/>
</dbReference>
<dbReference type="Gene3D" id="1.20.140.10">
    <property type="entry name" value="Butyryl-CoA Dehydrogenase, subunit A, domain 3"/>
    <property type="match status" value="1"/>
</dbReference>
<feature type="domain" description="HpaB/PvcC/4-BUDH C-terminal" evidence="5">
    <location>
        <begin position="283"/>
        <end position="480"/>
    </location>
</feature>
<dbReference type="InterPro" id="IPR036250">
    <property type="entry name" value="AcylCo_DH-like_C"/>
</dbReference>
<dbReference type="EMBL" id="SKFG01000024">
    <property type="protein sequence ID" value="TCZ74705.1"/>
    <property type="molecule type" value="Genomic_DNA"/>
</dbReference>
<feature type="binding site" evidence="4">
    <location>
        <position position="193"/>
    </location>
    <ligand>
        <name>FAD</name>
        <dbReference type="ChEBI" id="CHEBI:57692"/>
    </ligand>
</feature>
<evidence type="ECO:0000256" key="4">
    <source>
        <dbReference type="PIRSR" id="PIRSR000331-2"/>
    </source>
</evidence>
<reference evidence="7 8" key="1">
    <citation type="submission" date="2019-03" db="EMBL/GenBank/DDBJ databases">
        <authorList>
            <person name="Kim M.K.M."/>
        </authorList>
    </citation>
    <scope>NUCLEOTIDE SEQUENCE [LARGE SCALE GENOMIC DNA]</scope>
    <source>
        <strain evidence="7 8">18JY21-1</strain>
    </source>
</reference>
<dbReference type="GO" id="GO:0010124">
    <property type="term" value="P:phenylacetate catabolic process"/>
    <property type="evidence" value="ECO:0007669"/>
    <property type="project" value="InterPro"/>
</dbReference>
<keyword evidence="1" id="KW-0285">Flavoprotein</keyword>
<dbReference type="InterPro" id="IPR012687">
    <property type="entry name" value="HpaB_Deino-type"/>
</dbReference>
<dbReference type="Proteomes" id="UP000295418">
    <property type="component" value="Unassembled WGS sequence"/>
</dbReference>
<dbReference type="InterPro" id="IPR024719">
    <property type="entry name" value="HpaB/PvcC/4-BUDH_C"/>
</dbReference>
<dbReference type="PANTHER" id="PTHR36117">
    <property type="entry name" value="4-HYDROXYPHENYLACETATE 3-MONOOXYGENASE-RELATED"/>
    <property type="match status" value="1"/>
</dbReference>
<dbReference type="OrthoDB" id="9785230at2"/>
<keyword evidence="2 4" id="KW-0274">FAD</keyword>
<dbReference type="GO" id="GO:0016627">
    <property type="term" value="F:oxidoreductase activity, acting on the CH-CH group of donors"/>
    <property type="evidence" value="ECO:0007669"/>
    <property type="project" value="InterPro"/>
</dbReference>
<proteinExistence type="predicted"/>
<name>A0A4R4EA59_9BACL</name>
<dbReference type="AlphaFoldDB" id="A0A4R4EA59"/>
<dbReference type="Gene3D" id="2.40.110.10">
    <property type="entry name" value="Butyryl-CoA Dehydrogenase, subunit A, domain 2"/>
    <property type="match status" value="1"/>
</dbReference>
<dbReference type="SUPFAM" id="SSF56645">
    <property type="entry name" value="Acyl-CoA dehydrogenase NM domain-like"/>
    <property type="match status" value="1"/>
</dbReference>
<gene>
    <name evidence="7" type="primary">hpaB</name>
    <name evidence="7" type="ORF">E0485_19250</name>
</gene>
<dbReference type="InterPro" id="IPR004925">
    <property type="entry name" value="HpaB/PvcC/4-BUDH"/>
</dbReference>
<accession>A0A4R4EA59</accession>
<keyword evidence="3 7" id="KW-0560">Oxidoreductase</keyword>
<evidence type="ECO:0000259" key="5">
    <source>
        <dbReference type="Pfam" id="PF03241"/>
    </source>
</evidence>
<dbReference type="Pfam" id="PF11794">
    <property type="entry name" value="HpaB_N"/>
    <property type="match status" value="1"/>
</dbReference>
<dbReference type="PIRSF" id="PIRSF000331">
    <property type="entry name" value="HpaA_HpaB"/>
    <property type="match status" value="1"/>
</dbReference>
<dbReference type="EC" id="1.14.14.9" evidence="7"/>
<dbReference type="PANTHER" id="PTHR36117:SF3">
    <property type="entry name" value="4-HYDROXYPHENYLACETATE 3-MONOOXYGENASE-RELATED"/>
    <property type="match status" value="1"/>
</dbReference>
<dbReference type="Gene3D" id="1.10.3140.10">
    <property type="entry name" value="4-hydroxybutyryl-coa dehydratase, domain 1"/>
    <property type="match status" value="1"/>
</dbReference>
<keyword evidence="8" id="KW-1185">Reference proteome</keyword>
<evidence type="ECO:0000256" key="3">
    <source>
        <dbReference type="ARBA" id="ARBA00023002"/>
    </source>
</evidence>
<keyword evidence="7" id="KW-0503">Monooxygenase</keyword>
<evidence type="ECO:0000256" key="1">
    <source>
        <dbReference type="ARBA" id="ARBA00022630"/>
    </source>
</evidence>
<comment type="caution">
    <text evidence="7">The sequence shown here is derived from an EMBL/GenBank/DDBJ whole genome shotgun (WGS) entry which is preliminary data.</text>
</comment>
<dbReference type="InterPro" id="IPR046373">
    <property type="entry name" value="Acyl-CoA_Oxase/DH_mid-dom_sf"/>
</dbReference>
<evidence type="ECO:0000313" key="7">
    <source>
        <dbReference type="EMBL" id="TCZ74705.1"/>
    </source>
</evidence>
<evidence type="ECO:0000259" key="6">
    <source>
        <dbReference type="Pfam" id="PF11794"/>
    </source>
</evidence>
<sequence length="481" mass="54392">MPMKNGLQYIERINKNMADVWLAGEKVKGPISEHRAFKGLMTTQASMYDMQYEEQWKAKMSYPSPLTGDPVGLSFMQPKTKKDLAARREMMQAWAHMHHGFLGRSPDYMNTALMAFSTAAGLLEEGNPQYASNLKEYYEYCREQDITLSHVFIQPKASRIPNVLDFFDYPSAARVVDNNKDGIVVRGSFLIDTQGATSDEILVFPTPSPSTEDENPYAFAFAVPSNLVGIEFVCRESFVGGDSSYNYPLSSRFEEMDTVVIFNDALVPWDRVFICGDEKIALRFFSESHFYNHSSTQIMSKNIAKTEFLLGTIDNMIEAAGLDKYDHVIEKVTEIIVALETLKGLQIAAEKGASRDRWGSMLPDQKPLLVANAYFPKIYPRMIEIVQLIGSSGLIMIPDESDFNSGISGLLNYYLKAINLDAKENVQLSRLAWELSVSSFGGRQAVYERFFFGNSSSVNNRLYHGYSSREMYKKRVKDFLS</sequence>
<dbReference type="InterPro" id="IPR009100">
    <property type="entry name" value="AcylCoA_DH/oxidase_NM_dom_sf"/>
</dbReference>
<protein>
    <submittedName>
        <fullName evidence="7">4-hydroxyphenylacetate 3-monooxygenase, oxygenase component</fullName>
        <ecNumber evidence="7">1.14.14.9</ecNumber>
    </submittedName>
</protein>
<evidence type="ECO:0000313" key="8">
    <source>
        <dbReference type="Proteomes" id="UP000295418"/>
    </source>
</evidence>
<dbReference type="SUPFAM" id="SSF47203">
    <property type="entry name" value="Acyl-CoA dehydrogenase C-terminal domain-like"/>
    <property type="match status" value="1"/>
</dbReference>
<dbReference type="Pfam" id="PF03241">
    <property type="entry name" value="HpaB"/>
    <property type="match status" value="1"/>
</dbReference>
<dbReference type="GO" id="GO:0050660">
    <property type="term" value="F:flavin adenine dinucleotide binding"/>
    <property type="evidence" value="ECO:0007669"/>
    <property type="project" value="InterPro"/>
</dbReference>
<evidence type="ECO:0000256" key="2">
    <source>
        <dbReference type="ARBA" id="ARBA00022827"/>
    </source>
</evidence>
<feature type="domain" description="HpaB/PvcC/4-BUDH N-terminal" evidence="6">
    <location>
        <begin position="6"/>
        <end position="274"/>
    </location>
</feature>
<dbReference type="NCBIfam" id="TIGR02309">
    <property type="entry name" value="HpaB-1"/>
    <property type="match status" value="1"/>
</dbReference>
<organism evidence="7 8">
    <name type="scientific">Paenibacillus albiflavus</name>
    <dbReference type="NCBI Taxonomy" id="2545760"/>
    <lineage>
        <taxon>Bacteria</taxon>
        <taxon>Bacillati</taxon>
        <taxon>Bacillota</taxon>
        <taxon>Bacilli</taxon>
        <taxon>Bacillales</taxon>
        <taxon>Paenibacillaceae</taxon>
        <taxon>Paenibacillus</taxon>
    </lineage>
</organism>